<comment type="caution">
    <text evidence="11">Lacks conserved residue(s) required for the propagation of feature annotation.</text>
</comment>
<keyword evidence="10 11" id="KW-0472">Membrane</keyword>
<dbReference type="EMBL" id="JASPKY010000700">
    <property type="protein sequence ID" value="KAK9686523.1"/>
    <property type="molecule type" value="Genomic_DNA"/>
</dbReference>
<comment type="subcellular location">
    <subcellularLocation>
        <location evidence="1 11">Endoplasmic reticulum membrane</location>
        <topology evidence="1 11">Multi-pass membrane protein</topology>
    </subcellularLocation>
</comment>
<gene>
    <name evidence="12" type="ORF">QE152_g37126</name>
</gene>
<evidence type="ECO:0000256" key="10">
    <source>
        <dbReference type="ARBA" id="ARBA00023136"/>
    </source>
</evidence>
<evidence type="ECO:0000313" key="12">
    <source>
        <dbReference type="EMBL" id="KAK9686523.1"/>
    </source>
</evidence>
<dbReference type="GO" id="GO:0031501">
    <property type="term" value="C:mannosyltransferase complex"/>
    <property type="evidence" value="ECO:0007669"/>
    <property type="project" value="TreeGrafter"/>
</dbReference>
<keyword evidence="6 11" id="KW-0808">Transferase</keyword>
<dbReference type="PANTHER" id="PTHR12468:SF2">
    <property type="entry name" value="GPI MANNOSYLTRANSFERASE 2"/>
    <property type="match status" value="1"/>
</dbReference>
<dbReference type="GO" id="GO:0004376">
    <property type="term" value="F:GPI mannosyltransferase activity"/>
    <property type="evidence" value="ECO:0007669"/>
    <property type="project" value="InterPro"/>
</dbReference>
<dbReference type="GO" id="GO:0000009">
    <property type="term" value="F:alpha-1,6-mannosyltransferase activity"/>
    <property type="evidence" value="ECO:0007669"/>
    <property type="project" value="InterPro"/>
</dbReference>
<feature type="transmembrane region" description="Helical" evidence="11">
    <location>
        <begin position="105"/>
        <end position="129"/>
    </location>
</feature>
<protein>
    <recommendedName>
        <fullName evidence="11">GPI mannosyltransferase 2</fullName>
        <ecNumber evidence="11">2.4.1.-</ecNumber>
    </recommendedName>
</protein>
<proteinExistence type="inferred from homology"/>
<evidence type="ECO:0000256" key="3">
    <source>
        <dbReference type="ARBA" id="ARBA00008698"/>
    </source>
</evidence>
<accession>A0AAW1IAJ0</accession>
<keyword evidence="8 11" id="KW-0256">Endoplasmic reticulum</keyword>
<evidence type="ECO:0000256" key="6">
    <source>
        <dbReference type="ARBA" id="ARBA00022679"/>
    </source>
</evidence>
<evidence type="ECO:0000256" key="11">
    <source>
        <dbReference type="RuleBase" id="RU363112"/>
    </source>
</evidence>
<dbReference type="EC" id="2.4.1.-" evidence="11"/>
<comment type="caution">
    <text evidence="12">The sequence shown here is derived from an EMBL/GenBank/DDBJ whole genome shotgun (WGS) entry which is preliminary data.</text>
</comment>
<dbReference type="PANTHER" id="PTHR12468">
    <property type="entry name" value="GPI MANNOSYLTRANSFERASE 2"/>
    <property type="match status" value="1"/>
</dbReference>
<reference evidence="12 13" key="1">
    <citation type="journal article" date="2024" name="BMC Genomics">
        <title>De novo assembly and annotation of Popillia japonica's genome with initial clues to its potential as an invasive pest.</title>
        <authorList>
            <person name="Cucini C."/>
            <person name="Boschi S."/>
            <person name="Funari R."/>
            <person name="Cardaioli E."/>
            <person name="Iannotti N."/>
            <person name="Marturano G."/>
            <person name="Paoli F."/>
            <person name="Bruttini M."/>
            <person name="Carapelli A."/>
            <person name="Frati F."/>
            <person name="Nardi F."/>
        </authorList>
    </citation>
    <scope>NUCLEOTIDE SEQUENCE [LARGE SCALE GENOMIC DNA]</scope>
    <source>
        <strain evidence="12">DMR45628</strain>
    </source>
</reference>
<keyword evidence="5 11" id="KW-0328">Glycosyltransferase</keyword>
<name>A0AAW1IAJ0_POPJA</name>
<dbReference type="GO" id="GO:0006506">
    <property type="term" value="P:GPI anchor biosynthetic process"/>
    <property type="evidence" value="ECO:0007669"/>
    <property type="project" value="UniProtKB-KW"/>
</dbReference>
<dbReference type="Proteomes" id="UP001458880">
    <property type="component" value="Unassembled WGS sequence"/>
</dbReference>
<dbReference type="AlphaFoldDB" id="A0AAW1IAJ0"/>
<keyword evidence="7 11" id="KW-0812">Transmembrane</keyword>
<evidence type="ECO:0000256" key="8">
    <source>
        <dbReference type="ARBA" id="ARBA00022824"/>
    </source>
</evidence>
<comment type="similarity">
    <text evidence="3 11">Belongs to the PIGV family.</text>
</comment>
<sequence length="173" mass="19899">MLQKLIIPDLSTVTSSECKKLITKYAIGSRLIIFLLQLLSNTVIPDHDAKVFLYPKMNFTTTPLDNIIHLMLDGFSKWDAQYFVHIALYGYTYENTTAFFPLYPFIQLVLAFVILLLYILLTISPFILVQSILEKSITLYCGVHLMKTTKHGAIERYHLHTHMSKIIIGTWVS</sequence>
<evidence type="ECO:0000256" key="1">
    <source>
        <dbReference type="ARBA" id="ARBA00004477"/>
    </source>
</evidence>
<comment type="function">
    <text evidence="11">Mannosyltransferase involved in glycosylphosphatidylinositol-anchor biosynthesis.</text>
</comment>
<keyword evidence="9 11" id="KW-1133">Transmembrane helix</keyword>
<organism evidence="12 13">
    <name type="scientific">Popillia japonica</name>
    <name type="common">Japanese beetle</name>
    <dbReference type="NCBI Taxonomy" id="7064"/>
    <lineage>
        <taxon>Eukaryota</taxon>
        <taxon>Metazoa</taxon>
        <taxon>Ecdysozoa</taxon>
        <taxon>Arthropoda</taxon>
        <taxon>Hexapoda</taxon>
        <taxon>Insecta</taxon>
        <taxon>Pterygota</taxon>
        <taxon>Neoptera</taxon>
        <taxon>Endopterygota</taxon>
        <taxon>Coleoptera</taxon>
        <taxon>Polyphaga</taxon>
        <taxon>Scarabaeiformia</taxon>
        <taxon>Scarabaeidae</taxon>
        <taxon>Rutelinae</taxon>
        <taxon>Popillia</taxon>
    </lineage>
</organism>
<evidence type="ECO:0000256" key="5">
    <source>
        <dbReference type="ARBA" id="ARBA00022676"/>
    </source>
</evidence>
<evidence type="ECO:0000256" key="2">
    <source>
        <dbReference type="ARBA" id="ARBA00004687"/>
    </source>
</evidence>
<evidence type="ECO:0000256" key="7">
    <source>
        <dbReference type="ARBA" id="ARBA00022692"/>
    </source>
</evidence>
<dbReference type="GO" id="GO:0005789">
    <property type="term" value="C:endoplasmic reticulum membrane"/>
    <property type="evidence" value="ECO:0007669"/>
    <property type="project" value="UniProtKB-SubCell"/>
</dbReference>
<keyword evidence="13" id="KW-1185">Reference proteome</keyword>
<evidence type="ECO:0000256" key="4">
    <source>
        <dbReference type="ARBA" id="ARBA00022502"/>
    </source>
</evidence>
<comment type="pathway">
    <text evidence="2 11">Glycolipid biosynthesis; glycosylphosphatidylinositol-anchor biosynthesis.</text>
</comment>
<evidence type="ECO:0000313" key="13">
    <source>
        <dbReference type="Proteomes" id="UP001458880"/>
    </source>
</evidence>
<evidence type="ECO:0000256" key="9">
    <source>
        <dbReference type="ARBA" id="ARBA00022989"/>
    </source>
</evidence>
<dbReference type="InterPro" id="IPR007315">
    <property type="entry name" value="PIG-V/Gpi18"/>
</dbReference>
<keyword evidence="4 11" id="KW-0337">GPI-anchor biosynthesis</keyword>
<dbReference type="Pfam" id="PF04188">
    <property type="entry name" value="Mannosyl_trans2"/>
    <property type="match status" value="1"/>
</dbReference>